<dbReference type="GO" id="GO:0004386">
    <property type="term" value="F:helicase activity"/>
    <property type="evidence" value="ECO:0007669"/>
    <property type="project" value="UniProtKB-KW"/>
</dbReference>
<comment type="similarity">
    <text evidence="1">Belongs to the DnaB/DnaD family.</text>
</comment>
<organism evidence="4 5">
    <name type="scientific">Jeotgalibaca ciconiae</name>
    <dbReference type="NCBI Taxonomy" id="2496265"/>
    <lineage>
        <taxon>Bacteria</taxon>
        <taxon>Bacillati</taxon>
        <taxon>Bacillota</taxon>
        <taxon>Bacilli</taxon>
        <taxon>Lactobacillales</taxon>
        <taxon>Carnobacteriaceae</taxon>
        <taxon>Jeotgalibaca</taxon>
    </lineage>
</organism>
<evidence type="ECO:0000313" key="5">
    <source>
        <dbReference type="Proteomes" id="UP000273326"/>
    </source>
</evidence>
<keyword evidence="4" id="KW-0067">ATP-binding</keyword>
<keyword evidence="4" id="KW-0347">Helicase</keyword>
<protein>
    <submittedName>
        <fullName evidence="4">Helicase DnaB</fullName>
    </submittedName>
</protein>
<gene>
    <name evidence="4" type="ORF">EJN90_10495</name>
</gene>
<evidence type="ECO:0000313" key="4">
    <source>
        <dbReference type="EMBL" id="AZP05029.1"/>
    </source>
</evidence>
<dbReference type="Pfam" id="PF07261">
    <property type="entry name" value="DnaB_2"/>
    <property type="match status" value="1"/>
</dbReference>
<evidence type="ECO:0000259" key="3">
    <source>
        <dbReference type="Pfam" id="PF25888"/>
    </source>
</evidence>
<keyword evidence="4" id="KW-0547">Nucleotide-binding</keyword>
<proteinExistence type="inferred from homology"/>
<accession>A0A3S9HCD1</accession>
<dbReference type="Pfam" id="PF25888">
    <property type="entry name" value="WHD_DnaB"/>
    <property type="match status" value="1"/>
</dbReference>
<dbReference type="InterPro" id="IPR058660">
    <property type="entry name" value="WHD_DnaB"/>
</dbReference>
<reference evidence="5" key="1">
    <citation type="submission" date="2018-12" db="EMBL/GenBank/DDBJ databases">
        <title>Complete genome sequencing of Jeotgalibaca sp. H21T32.</title>
        <authorList>
            <person name="Bae J.-W."/>
            <person name="Lee S.-Y."/>
        </authorList>
    </citation>
    <scope>NUCLEOTIDE SEQUENCE [LARGE SCALE GENOMIC DNA]</scope>
    <source>
        <strain evidence="5">H21T32</strain>
    </source>
</reference>
<name>A0A3S9HCD1_9LACT</name>
<feature type="domain" description="DnaB/C C-terminal" evidence="2">
    <location>
        <begin position="327"/>
        <end position="401"/>
    </location>
</feature>
<sequence length="476" mass="54704">MSYPWKDLSPKDPLIIRQTNFITNIDKKIITFLYQPIIGPQAYSLYMTLLSEVEEGSYRSEQRLHSDLLTLVSVGIPELYQARARLEGIGLLNTYLKDESDKTYIYEPCPPLSSKQFFEDDLMRVLLLEHIGENKLHSLQKKFSFPILDKAAYKNITKSFLDVYNVSAASYQKNGLIDQKGLAYMDVNNGKKPHLDNQTFDFNLLQQLLQKEFFSKNALTKEVQESINVFHHLFGIDEMEMSQYLLRATDLETGEVNTKELEQIILQLSVNKPYSNQRIQDKVMSTIEQTETKTENRIKELTKAGFSTSEIKLISQSERMTPIAFISNIKKQKNGTVTAAEKNLLTVLLAEHKLEPAVLNMLVYYSLVIQKHPTLIKAIAETIANDWTQSNVTKPEQAIEKTKQFVGQKKAAAEKREENRSARYYGKNVVRKVEKLPDWAKDNQGPITEEMLPEDVQKRFNERLKKFRNSGKAGDS</sequence>
<dbReference type="Proteomes" id="UP000273326">
    <property type="component" value="Chromosome"/>
</dbReference>
<dbReference type="AlphaFoldDB" id="A0A3S9HCD1"/>
<evidence type="ECO:0000259" key="2">
    <source>
        <dbReference type="Pfam" id="PF07261"/>
    </source>
</evidence>
<dbReference type="EMBL" id="CP034465">
    <property type="protein sequence ID" value="AZP05029.1"/>
    <property type="molecule type" value="Genomic_DNA"/>
</dbReference>
<dbReference type="KEGG" id="jeh:EJN90_10495"/>
<evidence type="ECO:0000256" key="1">
    <source>
        <dbReference type="ARBA" id="ARBA00093462"/>
    </source>
</evidence>
<dbReference type="InterPro" id="IPR006343">
    <property type="entry name" value="DnaB/C_C"/>
</dbReference>
<keyword evidence="4" id="KW-0378">Hydrolase</keyword>
<dbReference type="OrthoDB" id="2082007at2"/>
<feature type="domain" description="Replicative helicase loading/DNA remodeling protein DnaB N-terminal winged helix" evidence="3">
    <location>
        <begin position="10"/>
        <end position="264"/>
    </location>
</feature>
<dbReference type="RefSeq" id="WP_126111007.1">
    <property type="nucleotide sequence ID" value="NZ_CP034465.1"/>
</dbReference>
<keyword evidence="5" id="KW-1185">Reference proteome</keyword>